<evidence type="ECO:0000313" key="4">
    <source>
        <dbReference type="Proteomes" id="UP000815325"/>
    </source>
</evidence>
<feature type="compositionally biased region" description="Basic and acidic residues" evidence="1">
    <location>
        <begin position="177"/>
        <end position="187"/>
    </location>
</feature>
<dbReference type="PANTHER" id="PTHR23011">
    <property type="entry name" value="CYCLIC NUCLEOTIDE-BINDING DOMAIN CONTAINING PROTEIN"/>
    <property type="match status" value="1"/>
</dbReference>
<gene>
    <name evidence="3" type="ORF">DUNSADRAFT_11151</name>
</gene>
<dbReference type="PANTHER" id="PTHR23011:SF28">
    <property type="entry name" value="CYCLIC NUCLEOTIDE-BINDING DOMAIN CONTAINING PROTEIN"/>
    <property type="match status" value="1"/>
</dbReference>
<dbReference type="CDD" id="cd00038">
    <property type="entry name" value="CAP_ED"/>
    <property type="match status" value="1"/>
</dbReference>
<feature type="domain" description="Cyclic nucleotide-binding" evidence="2">
    <location>
        <begin position="303"/>
        <end position="408"/>
    </location>
</feature>
<dbReference type="InterPro" id="IPR000595">
    <property type="entry name" value="cNMP-bd_dom"/>
</dbReference>
<dbReference type="InterPro" id="IPR014710">
    <property type="entry name" value="RmlC-like_jellyroll"/>
</dbReference>
<evidence type="ECO:0000256" key="1">
    <source>
        <dbReference type="SAM" id="MobiDB-lite"/>
    </source>
</evidence>
<dbReference type="InterPro" id="IPR018490">
    <property type="entry name" value="cNMP-bd_dom_sf"/>
</dbReference>
<dbReference type="Pfam" id="PF00027">
    <property type="entry name" value="cNMP_binding"/>
    <property type="match status" value="1"/>
</dbReference>
<evidence type="ECO:0000313" key="3">
    <source>
        <dbReference type="EMBL" id="KAF5832849.1"/>
    </source>
</evidence>
<reference evidence="3" key="1">
    <citation type="submission" date="2017-08" db="EMBL/GenBank/DDBJ databases">
        <authorList>
            <person name="Polle J.E."/>
            <person name="Barry K."/>
            <person name="Cushman J."/>
            <person name="Schmutz J."/>
            <person name="Tran D."/>
            <person name="Hathwaick L.T."/>
            <person name="Yim W.C."/>
            <person name="Jenkins J."/>
            <person name="Mckie-Krisberg Z.M."/>
            <person name="Prochnik S."/>
            <person name="Lindquist E."/>
            <person name="Dockter R.B."/>
            <person name="Adam C."/>
            <person name="Molina H."/>
            <person name="Bunkerborg J."/>
            <person name="Jin E."/>
            <person name="Buchheim M."/>
            <person name="Magnuson J."/>
        </authorList>
    </citation>
    <scope>NUCLEOTIDE SEQUENCE</scope>
    <source>
        <strain evidence="3">CCAP 19/18</strain>
    </source>
</reference>
<dbReference type="PROSITE" id="PS50042">
    <property type="entry name" value="CNMP_BINDING_3"/>
    <property type="match status" value="1"/>
</dbReference>
<name>A0ABQ7GE21_DUNSA</name>
<feature type="region of interest" description="Disordered" evidence="1">
    <location>
        <begin position="1"/>
        <end position="40"/>
    </location>
</feature>
<feature type="region of interest" description="Disordered" evidence="1">
    <location>
        <begin position="177"/>
        <end position="197"/>
    </location>
</feature>
<protein>
    <recommendedName>
        <fullName evidence="2">Cyclic nucleotide-binding domain-containing protein</fullName>
    </recommendedName>
</protein>
<comment type="caution">
    <text evidence="3">The sequence shown here is derived from an EMBL/GenBank/DDBJ whole genome shotgun (WGS) entry which is preliminary data.</text>
</comment>
<dbReference type="Gene3D" id="2.60.120.10">
    <property type="entry name" value="Jelly Rolls"/>
    <property type="match status" value="2"/>
</dbReference>
<evidence type="ECO:0000259" key="2">
    <source>
        <dbReference type="PROSITE" id="PS50042"/>
    </source>
</evidence>
<organism evidence="3 4">
    <name type="scientific">Dunaliella salina</name>
    <name type="common">Green alga</name>
    <name type="synonym">Protococcus salinus</name>
    <dbReference type="NCBI Taxonomy" id="3046"/>
    <lineage>
        <taxon>Eukaryota</taxon>
        <taxon>Viridiplantae</taxon>
        <taxon>Chlorophyta</taxon>
        <taxon>core chlorophytes</taxon>
        <taxon>Chlorophyceae</taxon>
        <taxon>CS clade</taxon>
        <taxon>Chlamydomonadales</taxon>
        <taxon>Dunaliellaceae</taxon>
        <taxon>Dunaliella</taxon>
    </lineage>
</organism>
<dbReference type="Proteomes" id="UP000815325">
    <property type="component" value="Unassembled WGS sequence"/>
</dbReference>
<accession>A0ABQ7GE21</accession>
<dbReference type="SUPFAM" id="SSF51206">
    <property type="entry name" value="cAMP-binding domain-like"/>
    <property type="match status" value="1"/>
</dbReference>
<sequence>MPPPLVKGRATPESLDIGGEPVIPQHEPTPTEQPAKQKKEPHIKLANVREKLRLLRTGKARSTNAGMDMADVIEEAQQNRAAVLNDFTAASELIQMLSIPQTDRRAVQLREIAELGRRIQLPSSWFSSERQLAITWYHVVQNLKLVHFDAGDVIYREGQLADRAFWFLGDKDFNRSVKQSADPEERPSSPSATPRSELQRAVNVARHCKEGAPSTAQSNIAIWQGVGYEALAPAQQAYSSTVVTSYKGSAAMLSRHDYTAIKSMLQHTSFESLKGISMMLKAKQERTQQELKDLAAMLSVFDLFNTMEESVRQESAHLVEYMYCPGDFTLFEEGDKVDFNYVILQGSVRLSKTDEAPEIKITGQQFGSMVQLVNGKKKRPFSATTETPCELAIMSRIVYSRVVQKHLQ</sequence>
<keyword evidence="4" id="KW-1185">Reference proteome</keyword>
<proteinExistence type="predicted"/>
<feature type="non-terminal residue" evidence="3">
    <location>
        <position position="408"/>
    </location>
</feature>
<dbReference type="EMBL" id="MU069845">
    <property type="protein sequence ID" value="KAF5832849.1"/>
    <property type="molecule type" value="Genomic_DNA"/>
</dbReference>